<dbReference type="GO" id="GO:0005886">
    <property type="term" value="C:plasma membrane"/>
    <property type="evidence" value="ECO:0007669"/>
    <property type="project" value="UniProtKB-SubCell"/>
</dbReference>
<evidence type="ECO:0000256" key="5">
    <source>
        <dbReference type="ARBA" id="ARBA00022679"/>
    </source>
</evidence>
<evidence type="ECO:0000259" key="13">
    <source>
        <dbReference type="PROSITE" id="PS51103"/>
    </source>
</evidence>
<dbReference type="Proteomes" id="UP000035661">
    <property type="component" value="Chromosome"/>
</dbReference>
<name>A0A0H3XM62_9MOLU</name>
<feature type="transmembrane region" description="Helical" evidence="11">
    <location>
        <begin position="533"/>
        <end position="557"/>
    </location>
</feature>
<dbReference type="PATRIC" id="fig|743698.3.peg.376"/>
<dbReference type="STRING" id="315358.SERIO_v1c03750"/>
<evidence type="ECO:0000256" key="3">
    <source>
        <dbReference type="ARBA" id="ARBA00022475"/>
    </source>
</evidence>
<dbReference type="InterPro" id="IPR001996">
    <property type="entry name" value="PTS_IIB_1"/>
</dbReference>
<evidence type="ECO:0000256" key="4">
    <source>
        <dbReference type="ARBA" id="ARBA00022597"/>
    </source>
</evidence>
<dbReference type="SUPFAM" id="SSF55604">
    <property type="entry name" value="Glucose permease domain IIB"/>
    <property type="match status" value="1"/>
</dbReference>
<feature type="transmembrane region" description="Helical" evidence="11">
    <location>
        <begin position="172"/>
        <end position="193"/>
    </location>
</feature>
<feature type="domain" description="PTS EIIB type-1" evidence="12">
    <location>
        <begin position="5"/>
        <end position="89"/>
    </location>
</feature>
<feature type="domain" description="PTS EIIC type-1" evidence="13">
    <location>
        <begin position="126"/>
        <end position="523"/>
    </location>
</feature>
<feature type="transmembrane region" description="Helical" evidence="11">
    <location>
        <begin position="131"/>
        <end position="152"/>
    </location>
</feature>
<evidence type="ECO:0000256" key="7">
    <source>
        <dbReference type="ARBA" id="ARBA00022692"/>
    </source>
</evidence>
<keyword evidence="7 11" id="KW-0812">Transmembrane</keyword>
<dbReference type="PANTHER" id="PTHR30175:SF3">
    <property type="entry name" value="PTS SYSTEM N-ACETYLMURAMIC ACID-SPECIFIC EIIBC COMPONENT"/>
    <property type="match status" value="1"/>
</dbReference>
<feature type="transmembrane region" description="Helical" evidence="11">
    <location>
        <begin position="437"/>
        <end position="458"/>
    </location>
</feature>
<dbReference type="Pfam" id="PF02378">
    <property type="entry name" value="PTS_EIIC"/>
    <property type="match status" value="1"/>
</dbReference>
<accession>A0A0H3XM62</accession>
<evidence type="ECO:0000313" key="14">
    <source>
        <dbReference type="EMBL" id="AKM53957.1"/>
    </source>
</evidence>
<keyword evidence="8 11" id="KW-1133">Transmembrane helix</keyword>
<keyword evidence="6" id="KW-0598">Phosphotransferase system</keyword>
<evidence type="ECO:0000259" key="12">
    <source>
        <dbReference type="PROSITE" id="PS51098"/>
    </source>
</evidence>
<evidence type="ECO:0000256" key="10">
    <source>
        <dbReference type="PROSITE-ProRule" id="PRU00421"/>
    </source>
</evidence>
<reference evidence="15" key="2">
    <citation type="submission" date="2015-06" db="EMBL/GenBank/DDBJ databases">
        <title>Complete genome sequence of Spiroplasma eriocheiris TDA-040725-5 (DSM 21848).</title>
        <authorList>
            <person name="Lo W.-S."/>
            <person name="Kuo C.-H."/>
        </authorList>
    </citation>
    <scope>NUCLEOTIDE SEQUENCE [LARGE SCALE GENOMIC DNA]</scope>
    <source>
        <strain evidence="15">TDA-040725-5</strain>
    </source>
</reference>
<keyword evidence="2" id="KW-0813">Transport</keyword>
<evidence type="ECO:0000256" key="9">
    <source>
        <dbReference type="ARBA" id="ARBA00023136"/>
    </source>
</evidence>
<evidence type="ECO:0000256" key="2">
    <source>
        <dbReference type="ARBA" id="ARBA00022448"/>
    </source>
</evidence>
<dbReference type="GO" id="GO:0009401">
    <property type="term" value="P:phosphoenolpyruvate-dependent sugar phosphotransferase system"/>
    <property type="evidence" value="ECO:0007669"/>
    <property type="project" value="UniProtKB-KW"/>
</dbReference>
<dbReference type="InterPro" id="IPR050558">
    <property type="entry name" value="PTS_Sugar-Specific_Components"/>
</dbReference>
<feature type="transmembrane region" description="Helical" evidence="11">
    <location>
        <begin position="341"/>
        <end position="369"/>
    </location>
</feature>
<evidence type="ECO:0000313" key="15">
    <source>
        <dbReference type="Proteomes" id="UP000035661"/>
    </source>
</evidence>
<keyword evidence="9 11" id="KW-0472">Membrane</keyword>
<protein>
    <submittedName>
        <fullName evidence="14">PTS system N-acetylmuramic acid-specific EIIBC component</fullName>
    </submittedName>
</protein>
<keyword evidence="15" id="KW-1185">Reference proteome</keyword>
<evidence type="ECO:0000256" key="8">
    <source>
        <dbReference type="ARBA" id="ARBA00022989"/>
    </source>
</evidence>
<dbReference type="Gene3D" id="3.30.1360.60">
    <property type="entry name" value="Glucose permease domain IIB"/>
    <property type="match status" value="1"/>
</dbReference>
<feature type="active site" description="Phosphocysteine intermediate; for EIIB activity" evidence="10">
    <location>
        <position position="27"/>
    </location>
</feature>
<organism evidence="14 15">
    <name type="scientific">Spiroplasma eriocheiris</name>
    <dbReference type="NCBI Taxonomy" id="315358"/>
    <lineage>
        <taxon>Bacteria</taxon>
        <taxon>Bacillati</taxon>
        <taxon>Mycoplasmatota</taxon>
        <taxon>Mollicutes</taxon>
        <taxon>Entomoplasmatales</taxon>
        <taxon>Spiroplasmataceae</taxon>
        <taxon>Spiroplasma</taxon>
    </lineage>
</organism>
<proteinExistence type="predicted"/>
<dbReference type="InterPro" id="IPR036878">
    <property type="entry name" value="Glu_permease_IIB"/>
</dbReference>
<dbReference type="EMBL" id="CP011856">
    <property type="protein sequence ID" value="AKM53957.1"/>
    <property type="molecule type" value="Genomic_DNA"/>
</dbReference>
<sequence length="576" mass="62340">MAKDAKQTAKDLIDVIKADNVVSYTNCLTRLRLNIKANANIDLEKLKATPNVMGVLTPSPTELQIVLGPGFVNNVTQAFGKLVNIERSEYSEGANPSGEFISAADAAKQVKGELKQKQNYIQVFFTKFSKIFSPMIIGFIGAGILSGIAGIMQSSYGGVMDAAHAPAAALSWFNALGLILNIWKNAFIIIVGWRTCEVFGGSGVLGAMTAAIYSPSFSSLVVPMFIVNNGDQTVNFLGIHINDPFNNWLTVGYRPVINAKGLLEFGYPSGNILGALLTATAALWIERGVRKFMPGALDTVGTPTITLFVLLLLNVFLIVPVSGYLYEAVAWFFAHLYTNPFGAFVLAAIFLVAVAFGIHQGFVPIYAILIKETGVNGLFPILGMAGMAQIGTGIALWFMAAKGSLLRRQIQGALIPAVFGIGEPMIYGVTLPRIRPFITASIGAGFGGFFIGAVYMWGHITFGLNSMFGPSGILATFMMTTDKGNIGLAVVIYLIGCAISIGGGYLVTMFGYSRIVQAGGREMKQLYKKDGKYQLWQQILWTCAFITVIGIFVYWTVEYYKLPKTERLKIKEAKVE</sequence>
<comment type="subcellular location">
    <subcellularLocation>
        <location evidence="1">Cell membrane</location>
        <topology evidence="1">Multi-pass membrane protein</topology>
    </subcellularLocation>
</comment>
<reference evidence="14 15" key="1">
    <citation type="journal article" date="2015" name="Genome Biol. Evol.">
        <title>Found and Lost: The Fates of Horizontally Acquired Genes in Arthropod-Symbiotic Spiroplasma.</title>
        <authorList>
            <person name="Lo W.S."/>
            <person name="Gasparich G.E."/>
            <person name="Kuo C.H."/>
        </authorList>
    </citation>
    <scope>NUCLEOTIDE SEQUENCE [LARGE SCALE GENOMIC DNA]</scope>
    <source>
        <strain evidence="15">TDA-040725-5</strain>
    </source>
</reference>
<keyword evidence="5" id="KW-0808">Transferase</keyword>
<feature type="transmembrane region" description="Helical" evidence="11">
    <location>
        <begin position="486"/>
        <end position="512"/>
    </location>
</feature>
<dbReference type="PROSITE" id="PS51103">
    <property type="entry name" value="PTS_EIIC_TYPE_1"/>
    <property type="match status" value="1"/>
</dbReference>
<dbReference type="InterPro" id="IPR003352">
    <property type="entry name" value="PTS_EIIC"/>
</dbReference>
<evidence type="ECO:0000256" key="11">
    <source>
        <dbReference type="SAM" id="Phobius"/>
    </source>
</evidence>
<feature type="transmembrane region" description="Helical" evidence="11">
    <location>
        <begin position="381"/>
        <end position="400"/>
    </location>
</feature>
<gene>
    <name evidence="14" type="primary">murP</name>
    <name evidence="14" type="ORF">SERIO_v1c03750</name>
</gene>
<dbReference type="RefSeq" id="WP_047791211.1">
    <property type="nucleotide sequence ID" value="NZ_CP011856.1"/>
</dbReference>
<evidence type="ECO:0000256" key="6">
    <source>
        <dbReference type="ARBA" id="ARBA00022683"/>
    </source>
</evidence>
<dbReference type="GO" id="GO:0090588">
    <property type="term" value="F:protein-phosphocysteine-N-acetylmuramate phosphotransferase system transporter activity"/>
    <property type="evidence" value="ECO:0007669"/>
    <property type="project" value="TreeGrafter"/>
</dbReference>
<feature type="transmembrane region" description="Helical" evidence="11">
    <location>
        <begin position="205"/>
        <end position="227"/>
    </location>
</feature>
<dbReference type="PROSITE" id="PS51098">
    <property type="entry name" value="PTS_EIIB_TYPE_1"/>
    <property type="match status" value="1"/>
</dbReference>
<feature type="transmembrane region" description="Helical" evidence="11">
    <location>
        <begin position="265"/>
        <end position="285"/>
    </location>
</feature>
<evidence type="ECO:0000256" key="1">
    <source>
        <dbReference type="ARBA" id="ARBA00004651"/>
    </source>
</evidence>
<dbReference type="KEGG" id="seri:SERIO_v1c03750"/>
<feature type="transmembrane region" description="Helical" evidence="11">
    <location>
        <begin position="305"/>
        <end position="326"/>
    </location>
</feature>
<dbReference type="GO" id="GO:0008982">
    <property type="term" value="F:protein-N(PI)-phosphohistidine-sugar phosphotransferase activity"/>
    <property type="evidence" value="ECO:0007669"/>
    <property type="project" value="InterPro"/>
</dbReference>
<keyword evidence="3" id="KW-1003">Cell membrane</keyword>
<keyword evidence="4" id="KW-0762">Sugar transport</keyword>
<dbReference type="AlphaFoldDB" id="A0A0H3XM62"/>
<dbReference type="InterPro" id="IPR013013">
    <property type="entry name" value="PTS_EIIC_1"/>
</dbReference>
<dbReference type="PANTHER" id="PTHR30175">
    <property type="entry name" value="PHOSPHOTRANSFERASE SYSTEM TRANSPORT PROTEIN"/>
    <property type="match status" value="1"/>
</dbReference>
<feature type="transmembrane region" description="Helical" evidence="11">
    <location>
        <begin position="412"/>
        <end position="430"/>
    </location>
</feature>